<protein>
    <submittedName>
        <fullName evidence="2">Transposase</fullName>
    </submittedName>
</protein>
<evidence type="ECO:0000259" key="1">
    <source>
        <dbReference type="Pfam" id="PF01548"/>
    </source>
</evidence>
<dbReference type="RefSeq" id="WP_231615594.1">
    <property type="nucleotide sequence ID" value="NZ_SJPV01000003.1"/>
</dbReference>
<gene>
    <name evidence="2" type="ORF">Poly41_24020</name>
</gene>
<feature type="domain" description="Transposase IS110-like N-terminal" evidence="1">
    <location>
        <begin position="8"/>
        <end position="150"/>
    </location>
</feature>
<reference evidence="2 3" key="1">
    <citation type="submission" date="2019-02" db="EMBL/GenBank/DDBJ databases">
        <title>Deep-cultivation of Planctomycetes and their phenomic and genomic characterization uncovers novel biology.</title>
        <authorList>
            <person name="Wiegand S."/>
            <person name="Jogler M."/>
            <person name="Boedeker C."/>
            <person name="Pinto D."/>
            <person name="Vollmers J."/>
            <person name="Rivas-Marin E."/>
            <person name="Kohn T."/>
            <person name="Peeters S.H."/>
            <person name="Heuer A."/>
            <person name="Rast P."/>
            <person name="Oberbeckmann S."/>
            <person name="Bunk B."/>
            <person name="Jeske O."/>
            <person name="Meyerdierks A."/>
            <person name="Storesund J.E."/>
            <person name="Kallscheuer N."/>
            <person name="Luecker S."/>
            <person name="Lage O.M."/>
            <person name="Pohl T."/>
            <person name="Merkel B.J."/>
            <person name="Hornburger P."/>
            <person name="Mueller R.-W."/>
            <person name="Bruemmer F."/>
            <person name="Labrenz M."/>
            <person name="Spormann A.M."/>
            <person name="Op Den Camp H."/>
            <person name="Overmann J."/>
            <person name="Amann R."/>
            <person name="Jetten M.S.M."/>
            <person name="Mascher T."/>
            <person name="Medema M.H."/>
            <person name="Devos D.P."/>
            <person name="Kaster A.-K."/>
            <person name="Ovreas L."/>
            <person name="Rohde M."/>
            <person name="Galperin M.Y."/>
            <person name="Jogler C."/>
        </authorList>
    </citation>
    <scope>NUCLEOTIDE SEQUENCE [LARGE SCALE GENOMIC DNA]</scope>
    <source>
        <strain evidence="2 3">Poly41</strain>
    </source>
</reference>
<evidence type="ECO:0000313" key="3">
    <source>
        <dbReference type="Proteomes" id="UP000319143"/>
    </source>
</evidence>
<dbReference type="GO" id="GO:0006313">
    <property type="term" value="P:DNA transposition"/>
    <property type="evidence" value="ECO:0007669"/>
    <property type="project" value="InterPro"/>
</dbReference>
<dbReference type="Pfam" id="PF14499">
    <property type="entry name" value="DUF4437"/>
    <property type="match status" value="1"/>
</dbReference>
<dbReference type="Proteomes" id="UP000319143">
    <property type="component" value="Unassembled WGS sequence"/>
</dbReference>
<dbReference type="GO" id="GO:0004803">
    <property type="term" value="F:transposase activity"/>
    <property type="evidence" value="ECO:0007669"/>
    <property type="project" value="InterPro"/>
</dbReference>
<dbReference type="InterPro" id="IPR002525">
    <property type="entry name" value="Transp_IS110-like_N"/>
</dbReference>
<dbReference type="InterPro" id="IPR028013">
    <property type="entry name" value="DUF4437"/>
</dbReference>
<dbReference type="InterPro" id="IPR011051">
    <property type="entry name" value="RmlC_Cupin_sf"/>
</dbReference>
<dbReference type="Gene3D" id="2.60.120.10">
    <property type="entry name" value="Jelly Rolls"/>
    <property type="match status" value="1"/>
</dbReference>
<dbReference type="InterPro" id="IPR047650">
    <property type="entry name" value="Transpos_IS110"/>
</dbReference>
<organism evidence="2 3">
    <name type="scientific">Novipirellula artificiosorum</name>
    <dbReference type="NCBI Taxonomy" id="2528016"/>
    <lineage>
        <taxon>Bacteria</taxon>
        <taxon>Pseudomonadati</taxon>
        <taxon>Planctomycetota</taxon>
        <taxon>Planctomycetia</taxon>
        <taxon>Pirellulales</taxon>
        <taxon>Pirellulaceae</taxon>
        <taxon>Novipirellula</taxon>
    </lineage>
</organism>
<keyword evidence="3" id="KW-1185">Reference proteome</keyword>
<sequence length="230" mass="25749">MSKITYHVGLDYHQHSIQVCVMDKQGNIIQNATRPNDWRAVAEVVPEGGTVFAAIEACCGAADFAEELINHTGWSVNLAHPGYVARIKQSPDKTDWADAKLLADLQRVGYLPKVWLAPENIRELRRLVRYRQQQVNHRRNVKLRVRALLRDQRAKSPAGFTAKIHSHGSLRAVVIKGQASYLSHEDSEGKVMSPGSYFHSQGESTHHVSTDGNSDCIIYVRSEGKFDVIP</sequence>
<proteinExistence type="predicted"/>
<name>A0A5C6DUF1_9BACT</name>
<dbReference type="SUPFAM" id="SSF51182">
    <property type="entry name" value="RmlC-like cupins"/>
    <property type="match status" value="1"/>
</dbReference>
<accession>A0A5C6DUF1</accession>
<evidence type="ECO:0000313" key="2">
    <source>
        <dbReference type="EMBL" id="TWU39547.1"/>
    </source>
</evidence>
<dbReference type="AlphaFoldDB" id="A0A5C6DUF1"/>
<comment type="caution">
    <text evidence="2">The sequence shown here is derived from an EMBL/GenBank/DDBJ whole genome shotgun (WGS) entry which is preliminary data.</text>
</comment>
<dbReference type="GO" id="GO:0003677">
    <property type="term" value="F:DNA binding"/>
    <property type="evidence" value="ECO:0007669"/>
    <property type="project" value="InterPro"/>
</dbReference>
<dbReference type="EMBL" id="SJPV01000003">
    <property type="protein sequence ID" value="TWU39547.1"/>
    <property type="molecule type" value="Genomic_DNA"/>
</dbReference>
<dbReference type="InterPro" id="IPR014710">
    <property type="entry name" value="RmlC-like_jellyroll"/>
</dbReference>
<dbReference type="PANTHER" id="PTHR33055:SF15">
    <property type="entry name" value="TRANSPOSASE-RELATED"/>
    <property type="match status" value="1"/>
</dbReference>
<dbReference type="PANTHER" id="PTHR33055">
    <property type="entry name" value="TRANSPOSASE FOR INSERTION SEQUENCE ELEMENT IS1111A"/>
    <property type="match status" value="1"/>
</dbReference>
<dbReference type="Pfam" id="PF01548">
    <property type="entry name" value="DEDD_Tnp_IS110"/>
    <property type="match status" value="1"/>
</dbReference>